<dbReference type="Proteomes" id="UP000663889">
    <property type="component" value="Unassembled WGS sequence"/>
</dbReference>
<feature type="domain" description="C2" evidence="12">
    <location>
        <begin position="2033"/>
        <end position="2152"/>
    </location>
</feature>
<dbReference type="InterPro" id="IPR018289">
    <property type="entry name" value="MULE_transposase_dom"/>
</dbReference>
<dbReference type="CDD" id="cd08374">
    <property type="entry name" value="C2F_Ferlin"/>
    <property type="match status" value="1"/>
</dbReference>
<evidence type="ECO:0000256" key="6">
    <source>
        <dbReference type="ARBA" id="ARBA00022833"/>
    </source>
</evidence>
<organism evidence="13 14">
    <name type="scientific">Rotaria sordida</name>
    <dbReference type="NCBI Taxonomy" id="392033"/>
    <lineage>
        <taxon>Eukaryota</taxon>
        <taxon>Metazoa</taxon>
        <taxon>Spiralia</taxon>
        <taxon>Gnathifera</taxon>
        <taxon>Rotifera</taxon>
        <taxon>Eurotatoria</taxon>
        <taxon>Bdelloidea</taxon>
        <taxon>Philodinida</taxon>
        <taxon>Philodinidae</taxon>
        <taxon>Rotaria</taxon>
    </lineage>
</organism>
<evidence type="ECO:0000313" key="14">
    <source>
        <dbReference type="Proteomes" id="UP000663889"/>
    </source>
</evidence>
<dbReference type="EMBL" id="CAJNOU010000207">
    <property type="protein sequence ID" value="CAF0915576.1"/>
    <property type="molecule type" value="Genomic_DNA"/>
</dbReference>
<dbReference type="SMART" id="SM01202">
    <property type="entry name" value="FerI"/>
    <property type="match status" value="2"/>
</dbReference>
<keyword evidence="7" id="KW-0106">Calcium</keyword>
<feature type="domain" description="C2" evidence="12">
    <location>
        <begin position="2293"/>
        <end position="2441"/>
    </location>
</feature>
<dbReference type="SUPFAM" id="SSF49562">
    <property type="entry name" value="C2 domain (Calcium/lipid-binding domain, CaLB)"/>
    <property type="match status" value="5"/>
</dbReference>
<evidence type="ECO:0000313" key="13">
    <source>
        <dbReference type="EMBL" id="CAF0915576.1"/>
    </source>
</evidence>
<dbReference type="InterPro" id="IPR037724">
    <property type="entry name" value="C2E_Ferlin"/>
</dbReference>
<evidence type="ECO:0000256" key="4">
    <source>
        <dbReference type="ARBA" id="ARBA00022737"/>
    </source>
</evidence>
<comment type="subcellular location">
    <subcellularLocation>
        <location evidence="1">Membrane</location>
        <topology evidence="1">Single-pass membrane protein</topology>
    </subcellularLocation>
</comment>
<feature type="region of interest" description="Disordered" evidence="10">
    <location>
        <begin position="1754"/>
        <end position="1821"/>
    </location>
</feature>
<dbReference type="Pfam" id="PF22901">
    <property type="entry name" value="dsrm_Ferlin"/>
    <property type="match status" value="1"/>
</dbReference>
<dbReference type="CDD" id="cd04037">
    <property type="entry name" value="C2E_Ferlin"/>
    <property type="match status" value="1"/>
</dbReference>
<evidence type="ECO:0000256" key="8">
    <source>
        <dbReference type="ARBA" id="ARBA00022989"/>
    </source>
</evidence>
<evidence type="ECO:0000256" key="2">
    <source>
        <dbReference type="ARBA" id="ARBA00022692"/>
    </source>
</evidence>
<dbReference type="Gene3D" id="2.60.40.150">
    <property type="entry name" value="C2 domain"/>
    <property type="match status" value="6"/>
</dbReference>
<dbReference type="InterPro" id="IPR000008">
    <property type="entry name" value="C2_dom"/>
</dbReference>
<dbReference type="PROSITE" id="PS50004">
    <property type="entry name" value="C2"/>
    <property type="match status" value="5"/>
</dbReference>
<keyword evidence="9 11" id="KW-0472">Membrane</keyword>
<dbReference type="InterPro" id="IPR037725">
    <property type="entry name" value="C2F_Ferlin"/>
</dbReference>
<dbReference type="InterPro" id="IPR012968">
    <property type="entry name" value="FerIin_dom"/>
</dbReference>
<evidence type="ECO:0000256" key="9">
    <source>
        <dbReference type="ARBA" id="ARBA00023136"/>
    </source>
</evidence>
<dbReference type="InterPro" id="IPR037721">
    <property type="entry name" value="Ferlin"/>
</dbReference>
<protein>
    <recommendedName>
        <fullName evidence="12">C2 domain-containing protein</fullName>
    </recommendedName>
</protein>
<dbReference type="PANTHER" id="PTHR12546:SF60">
    <property type="entry name" value="MISFIRE, ISOFORM F"/>
    <property type="match status" value="1"/>
</dbReference>
<feature type="domain" description="C2" evidence="12">
    <location>
        <begin position="1387"/>
        <end position="1519"/>
    </location>
</feature>
<feature type="compositionally biased region" description="Basic and acidic residues" evidence="10">
    <location>
        <begin position="1786"/>
        <end position="1799"/>
    </location>
</feature>
<evidence type="ECO:0000259" key="12">
    <source>
        <dbReference type="PROSITE" id="PS50004"/>
    </source>
</evidence>
<accession>A0A814AQR6</accession>
<keyword evidence="3" id="KW-0479">Metal-binding</keyword>
<dbReference type="InterPro" id="IPR032362">
    <property type="entry name" value="Ferlin_C"/>
</dbReference>
<dbReference type="SMART" id="SM01201">
    <property type="entry name" value="FerB"/>
    <property type="match status" value="1"/>
</dbReference>
<dbReference type="GO" id="GO:0007009">
    <property type="term" value="P:plasma membrane organization"/>
    <property type="evidence" value="ECO:0007669"/>
    <property type="project" value="TreeGrafter"/>
</dbReference>
<sequence>MSILFSKTEKGKPVLIENGFDYIEERTHENKVYLRCTQCNQQKCKARLHTTNNTICHRVGDHYHVPNPSISGIRQCRSEIRNLSKTTITTHSIVATASTAVLSQLPPINDLKRAVCRQRAANLNFPANPRSMSEIQITGSFTLTKKKEQFLQYDSGNQDSNRFLRFATNQQLDLLQSSTDVYMDGTFKVVPELFYQLYSIHGSVQGSIIPMAYILMSRKSEENYKRIYDTIISLRLLFSSSSVLIDFEKGAMNAIRSCWPQSNVNGCFFHLTQNIYRQVQQAGFTIKYGNDEEYAHAVRMLPALAFLKTNDIFSTFEDIDDLQIPDLDPLYNYFEDSYIVSNIDISNSKLEIIGKNNDQSTSDMPTTQFINDEDVTLLSAKVIFRGVNLWSNNVRIRAGTANFIARGNKPKKFNFNLATMLIPDDKLRIEFYTINMNKKRKKLIAIFELMLESLIDSKYIDLPEENLSDPNNSLLPATVQLKLYYTPPDIDKQLAAIGYDDTSELIDWRNIFDDEGRHGGHRYRHMHSKHDGQLTKLRRKLAGHADDADIDTCSDSDFEVTQDSEKKFGSVDKSAKIKMQHNDLELLEKSLGRYVGDVYEMTEWQLMVHIIQARDLPGLNISPYVSVQIDNQKRYTSVQKSCNSPYFGEFFTFDFTLPTIKFMEKVIIIKVHNAVRIVSTFTDTTPIGIFRLDVSTVYNEKEHAFERKWAQLVNPENIGSSCGHLLLSISVTQRGVPTKNFVSEGVHDEDEFKPSKTLIPAAMPRRLFPVQLKITFFTATELPAMMTDFLATVSKKILQSDAWEPADPYIHNAVRIVSTFTDTTPIGIFRLDVSTVYNEKEHAFERKWAQLVNPENIGSSCGHLLLSISVTQRGVPTKNFVSEGVHDEDEFKPSKTLIPAAMPRHLFPMQLKIIFFTATELPEMMTDFLATVSKKILQSHAWEPVDPYVEVTYDTMTVATEARNGTTPIWGEALYLIGRFPPLVRTIKITLKDRASVQKDRVISSFFIDLFLISESNPSIGFLPTLGPTWIFLYGSPREYTISKDKDGLSEGMGEAHIFPVKRSFLLFGCIYDVSMIDKSFGNGTISFELSIGPSGYLNPQELVTAIHNPVSSLTGAYPRISIDNNKDYFRLPIDLKKPILFTKYIFHDYIYRMTLSNRLKNASAYLYEQIHEFELKISSNMSNEILMEEYRKIQNYVYTLPCGCAEHIKEREISGIIPVVHPNLYELLNSSQPNIKMNQLDIKRYKKILHNIQSIKTWVSKEVNFDESKRYEIVKELNKIARAFRQMATDAQPSLPDIFLWMICDSKRVAYARFQPEDILFNLCKGEKGLYNGRVQTIFLKTPRSTDKPLNPSTNAKVQIYLWLGIGEYEPSIFKYLPGGFDMPPLPLDPQLKFIRYNERTFYELRCHCYKARALLAGDETGLSDPYLSITVGNETQTTPILLESLCPQWNLTLAFHNLMHVGTRETAEEIIGNVVVECYDYDEDDDNSDLIGRFSTTAKLDLFKRDDPPLQSLFKWYKFKLGEKQAGELLAVFELVEVNSKTRQSETTFELEEIPITTDNYPPTSYITKMMKNKIYQIPLLLIPPFKTYEIEIMFWGLRECRAINLQTVQEAEVTIECSGARVTRTIKNVQKYPNFESSPTETDKYTLLVNLPDDDNFWPHLSILCVQHRLFGMKENIGNLVVTNLQKYLEKPSHLLTPNDQAVADAVNELSKRIPYNFNRVRKSVIDAYEASLVAQDVSLRKTKLVEFESNAGRDRGDSDSQAPIIHADSLGQRGKGGGESGGKSDKEKDRLKESDSTPESPSNRKHGNEPLTTLEKIKRNDMEKTAGWWHKYYASKAKLELIQRCAMDMDEGLKDSYDAYAEFFEHESTLVSKKRWNLWNRAKKLFIRVEKAEKTLRHLAVEHMERLEVTEKLKSALHESLDVIETDRLKELTLLQTFDIIETELENVYGYEGFNDCLDTFPLYKGKGSSRSDEVGDEKRIYTKFKGKFRIQEIPMDETDGMCSMSTNRALSNPQMKALSRSKSSSNMPANELMLRLDFNKHPIILKCRLYIIKALLYRGCDRSGKADPFIKIVLNNDTVIDDVDGRLLNTLEPVFGKSYEFDVQLPLQSLMCIQLWDWDMTSSNDMIAETKIDIENRWFSCHRATCGLPKRYDSAGYNTWRDTKKPTIILTELCRTTNINVPVYTADFRSVTVANETFECDPACVEFIVNTKSSVDTLYRKAHHESPEEYIRQNTALTALHAWGRKIDPKCTLVAEHIECRSLFNPESPEIEQGKLEMWLDFFPMSRPPSSPMIDITPPKPTSYQLRVTIWNTSDVELNDDNFFTGEKTSDIYVKAWILGERVDAQQTDIHYRSLTGEGNFNWRFVFDFDYLDIEEKVVFEAKDSVFQVGNTTKKIPPRIIIRVYNADFFSADDFLGECVLNLTHVLLGAKISKQCKADILLNPKHRGIDLFANKRIAGWWPMIAPLKEGEIRDKTLLGGKLEAEFSLVTAEEAEKNPVGKAREAPQPLEEPNRPKTSFLWFTSPWKTLRFVIWRNFKWAIILGVFIFIGVIFLLLAIWTIPGEIVSQVVAKIFKNK</sequence>
<keyword evidence="8 11" id="KW-1133">Transmembrane helix</keyword>
<keyword evidence="6" id="KW-0862">Zinc</keyword>
<dbReference type="GO" id="GO:0016020">
    <property type="term" value="C:membrane"/>
    <property type="evidence" value="ECO:0007669"/>
    <property type="project" value="UniProtKB-SubCell"/>
</dbReference>
<proteinExistence type="predicted"/>
<name>A0A814AQR6_9BILA</name>
<feature type="transmembrane region" description="Helical" evidence="11">
    <location>
        <begin position="2544"/>
        <end position="2564"/>
    </location>
</feature>
<reference evidence="13" key="1">
    <citation type="submission" date="2021-02" db="EMBL/GenBank/DDBJ databases">
        <authorList>
            <person name="Nowell W R."/>
        </authorList>
    </citation>
    <scope>NUCLEOTIDE SEQUENCE</scope>
</reference>
<dbReference type="Gene3D" id="2.20.25.240">
    <property type="match status" value="1"/>
</dbReference>
<dbReference type="Pfam" id="PF10551">
    <property type="entry name" value="MULE"/>
    <property type="match status" value="1"/>
</dbReference>
<evidence type="ECO:0000256" key="3">
    <source>
        <dbReference type="ARBA" id="ARBA00022723"/>
    </source>
</evidence>
<feature type="domain" description="C2" evidence="12">
    <location>
        <begin position="583"/>
        <end position="707"/>
    </location>
</feature>
<dbReference type="Pfam" id="PF16165">
    <property type="entry name" value="Ferlin_C"/>
    <property type="match status" value="1"/>
</dbReference>
<evidence type="ECO:0000256" key="5">
    <source>
        <dbReference type="ARBA" id="ARBA00022771"/>
    </source>
</evidence>
<keyword evidence="4" id="KW-0677">Repeat</keyword>
<dbReference type="Pfam" id="PF00168">
    <property type="entry name" value="C2"/>
    <property type="match status" value="5"/>
</dbReference>
<dbReference type="InterPro" id="IPR055072">
    <property type="entry name" value="Ferlin_DSRM"/>
</dbReference>
<dbReference type="SMART" id="SM00239">
    <property type="entry name" value="C2"/>
    <property type="match status" value="5"/>
</dbReference>
<dbReference type="PANTHER" id="PTHR12546">
    <property type="entry name" value="FER-1-LIKE"/>
    <property type="match status" value="1"/>
</dbReference>
<dbReference type="InterPro" id="IPR035892">
    <property type="entry name" value="C2_domain_sf"/>
</dbReference>
<dbReference type="CDD" id="cd04011">
    <property type="entry name" value="C2B_Ferlin"/>
    <property type="match status" value="1"/>
</dbReference>
<dbReference type="GO" id="GO:0008270">
    <property type="term" value="F:zinc ion binding"/>
    <property type="evidence" value="ECO:0007669"/>
    <property type="project" value="UniProtKB-KW"/>
</dbReference>
<dbReference type="InterPro" id="IPR037720">
    <property type="entry name" value="C2B_Ferlin"/>
</dbReference>
<comment type="caution">
    <text evidence="13">The sequence shown here is derived from an EMBL/GenBank/DDBJ whole genome shotgun (WGS) entry which is preliminary data.</text>
</comment>
<evidence type="ECO:0000256" key="11">
    <source>
        <dbReference type="SAM" id="Phobius"/>
    </source>
</evidence>
<gene>
    <name evidence="13" type="ORF">SEV965_LOCUS6373</name>
</gene>
<evidence type="ECO:0000256" key="1">
    <source>
        <dbReference type="ARBA" id="ARBA00004167"/>
    </source>
</evidence>
<dbReference type="Pfam" id="PF08150">
    <property type="entry name" value="FerB"/>
    <property type="match status" value="1"/>
</dbReference>
<dbReference type="InterPro" id="IPR012561">
    <property type="entry name" value="Ferlin_B-domain"/>
</dbReference>
<evidence type="ECO:0000256" key="7">
    <source>
        <dbReference type="ARBA" id="ARBA00022837"/>
    </source>
</evidence>
<dbReference type="Pfam" id="PF04500">
    <property type="entry name" value="FLYWCH"/>
    <property type="match status" value="1"/>
</dbReference>
<feature type="domain" description="C2" evidence="12">
    <location>
        <begin position="892"/>
        <end position="1023"/>
    </location>
</feature>
<keyword evidence="2 11" id="KW-0812">Transmembrane</keyword>
<evidence type="ECO:0000256" key="10">
    <source>
        <dbReference type="SAM" id="MobiDB-lite"/>
    </source>
</evidence>
<keyword evidence="5" id="KW-0863">Zinc-finger</keyword>
<dbReference type="InterPro" id="IPR007588">
    <property type="entry name" value="Znf_FLYWCH"/>
</dbReference>